<reference evidence="10 11" key="1">
    <citation type="journal article" date="2024" name="G3 (Bethesda)">
        <title>Genome assembly of Hibiscus sabdariffa L. provides insights into metabolisms of medicinal natural products.</title>
        <authorList>
            <person name="Kim T."/>
        </authorList>
    </citation>
    <scope>NUCLEOTIDE SEQUENCE [LARGE SCALE GENOMIC DNA]</scope>
    <source>
        <strain evidence="10">TK-2024</strain>
        <tissue evidence="10">Old leaves</tissue>
    </source>
</reference>
<dbReference type="PANTHER" id="PTHR36766">
    <property type="entry name" value="PLANT BROAD-SPECTRUM MILDEW RESISTANCE PROTEIN RPW8"/>
    <property type="match status" value="1"/>
</dbReference>
<dbReference type="Gene3D" id="1.10.8.430">
    <property type="entry name" value="Helical domain of apoptotic protease-activating factors"/>
    <property type="match status" value="1"/>
</dbReference>
<keyword evidence="11" id="KW-1185">Reference proteome</keyword>
<dbReference type="InterPro" id="IPR042197">
    <property type="entry name" value="Apaf_helical"/>
</dbReference>
<comment type="caution">
    <text evidence="10">The sequence shown here is derived from an EMBL/GenBank/DDBJ whole genome shotgun (WGS) entry which is preliminary data.</text>
</comment>
<dbReference type="InterPro" id="IPR041118">
    <property type="entry name" value="Rx_N"/>
</dbReference>
<evidence type="ECO:0000259" key="8">
    <source>
        <dbReference type="Pfam" id="PF23559"/>
    </source>
</evidence>
<evidence type="ECO:0000259" key="6">
    <source>
        <dbReference type="Pfam" id="PF00931"/>
    </source>
</evidence>
<organism evidence="10 11">
    <name type="scientific">Hibiscus sabdariffa</name>
    <name type="common">roselle</name>
    <dbReference type="NCBI Taxonomy" id="183260"/>
    <lineage>
        <taxon>Eukaryota</taxon>
        <taxon>Viridiplantae</taxon>
        <taxon>Streptophyta</taxon>
        <taxon>Embryophyta</taxon>
        <taxon>Tracheophyta</taxon>
        <taxon>Spermatophyta</taxon>
        <taxon>Magnoliopsida</taxon>
        <taxon>eudicotyledons</taxon>
        <taxon>Gunneridae</taxon>
        <taxon>Pentapetalae</taxon>
        <taxon>rosids</taxon>
        <taxon>malvids</taxon>
        <taxon>Malvales</taxon>
        <taxon>Malvaceae</taxon>
        <taxon>Malvoideae</taxon>
        <taxon>Hibiscus</taxon>
    </lineage>
</organism>
<dbReference type="InterPro" id="IPR032675">
    <property type="entry name" value="LRR_dom_sf"/>
</dbReference>
<keyword evidence="3" id="KW-0547">Nucleotide-binding</keyword>
<evidence type="ECO:0000313" key="11">
    <source>
        <dbReference type="Proteomes" id="UP001472677"/>
    </source>
</evidence>
<feature type="domain" description="R13L1/DRL21-like LRR repeat region" evidence="9">
    <location>
        <begin position="420"/>
        <end position="465"/>
    </location>
</feature>
<name>A0ABR2C5N1_9ROSI</name>
<evidence type="ECO:0000256" key="4">
    <source>
        <dbReference type="ARBA" id="ARBA00022821"/>
    </source>
</evidence>
<evidence type="ECO:0000256" key="2">
    <source>
        <dbReference type="ARBA" id="ARBA00022737"/>
    </source>
</evidence>
<protein>
    <submittedName>
        <fullName evidence="10">Uncharacterized protein</fullName>
    </submittedName>
</protein>
<keyword evidence="2" id="KW-0677">Repeat</keyword>
<dbReference type="Pfam" id="PF25019">
    <property type="entry name" value="LRR_R13L1-DRL21"/>
    <property type="match status" value="1"/>
</dbReference>
<dbReference type="SUPFAM" id="SSF52540">
    <property type="entry name" value="P-loop containing nucleoside triphosphate hydrolases"/>
    <property type="match status" value="1"/>
</dbReference>
<feature type="domain" description="Disease resistance protein winged helix" evidence="8">
    <location>
        <begin position="290"/>
        <end position="343"/>
    </location>
</feature>
<sequence length="485" mass="54769">MAEKVAFDIAKCLLSELSSPVLQQLGLWWNFKDNLDDLKIIVSTISAVLLDAEEKSVASNLVQDWLAKLKDALYDAEDLLDDVRTEALRKKLISGNKLMKEVCVFFSRSNQFTYGFKMDRRIKAIKARFTSIQNQISMLNLVQRDHALETSLMANRRRQTHSFVSKDDIWNEEREQWFSLKKLLMGGTKGSRIIVTTRSLKVAKITGKCQLHVLRGLSDDDAWSLFKEIAFEQRYIDSTNSAVVKIGKQILEKCCGVPLVIRTIDGTLSCKETENEWLSFKDNVLSRISQNEGFIKQSDPRQSLEEIGFGYFKDLVERSFFQEVGEEGDMGTCKMHDFMHDLAESVAGRDSSILDSNSSAREGLEELPKKIDKLENLTHLVCEGCLGLTPMPRGIGKLTSLQTLNMFVVDKDGSHGAVDISELGGLSNLRGKLTITNPEFVRNAKKKFKAANLKEKQHLRSLVLNGQVVAKMKRSHLKISSRILI</sequence>
<keyword evidence="4" id="KW-0611">Plant defense</keyword>
<dbReference type="EMBL" id="JBBPBM010000066">
    <property type="protein sequence ID" value="KAK8514720.1"/>
    <property type="molecule type" value="Genomic_DNA"/>
</dbReference>
<keyword evidence="1" id="KW-0433">Leucine-rich repeat</keyword>
<feature type="domain" description="NB-ARC" evidence="6">
    <location>
        <begin position="161"/>
        <end position="233"/>
    </location>
</feature>
<evidence type="ECO:0000256" key="3">
    <source>
        <dbReference type="ARBA" id="ARBA00022741"/>
    </source>
</evidence>
<dbReference type="Gene3D" id="1.20.5.4130">
    <property type="match status" value="1"/>
</dbReference>
<dbReference type="InterPro" id="IPR056789">
    <property type="entry name" value="LRR_R13L1-DRL21"/>
</dbReference>
<dbReference type="SUPFAM" id="SSF52047">
    <property type="entry name" value="RNI-like"/>
    <property type="match status" value="1"/>
</dbReference>
<dbReference type="PANTHER" id="PTHR36766:SF38">
    <property type="entry name" value="DISEASE RESISTANCE PROTEIN RGA3"/>
    <property type="match status" value="1"/>
</dbReference>
<dbReference type="Gene3D" id="3.80.10.10">
    <property type="entry name" value="Ribonuclease Inhibitor"/>
    <property type="match status" value="1"/>
</dbReference>
<dbReference type="InterPro" id="IPR002182">
    <property type="entry name" value="NB-ARC"/>
</dbReference>
<evidence type="ECO:0000313" key="10">
    <source>
        <dbReference type="EMBL" id="KAK8514720.1"/>
    </source>
</evidence>
<dbReference type="Proteomes" id="UP001472677">
    <property type="component" value="Unassembled WGS sequence"/>
</dbReference>
<dbReference type="InterPro" id="IPR027417">
    <property type="entry name" value="P-loop_NTPase"/>
</dbReference>
<dbReference type="Pfam" id="PF18052">
    <property type="entry name" value="Rx_N"/>
    <property type="match status" value="1"/>
</dbReference>
<evidence type="ECO:0000259" key="7">
    <source>
        <dbReference type="Pfam" id="PF18052"/>
    </source>
</evidence>
<gene>
    <name evidence="10" type="ORF">V6N12_057616</name>
</gene>
<dbReference type="InterPro" id="IPR058922">
    <property type="entry name" value="WHD_DRP"/>
</dbReference>
<proteinExistence type="predicted"/>
<dbReference type="Pfam" id="PF23559">
    <property type="entry name" value="WHD_DRP"/>
    <property type="match status" value="1"/>
</dbReference>
<evidence type="ECO:0000256" key="1">
    <source>
        <dbReference type="ARBA" id="ARBA00022614"/>
    </source>
</evidence>
<keyword evidence="5" id="KW-0067">ATP-binding</keyword>
<evidence type="ECO:0000259" key="9">
    <source>
        <dbReference type="Pfam" id="PF25019"/>
    </source>
</evidence>
<feature type="domain" description="Disease resistance N-terminal" evidence="7">
    <location>
        <begin position="11"/>
        <end position="96"/>
    </location>
</feature>
<accession>A0ABR2C5N1</accession>
<evidence type="ECO:0000256" key="5">
    <source>
        <dbReference type="ARBA" id="ARBA00022840"/>
    </source>
</evidence>
<dbReference type="Pfam" id="PF00931">
    <property type="entry name" value="NB-ARC"/>
    <property type="match status" value="1"/>
</dbReference>